<dbReference type="GO" id="GO:0005524">
    <property type="term" value="F:ATP binding"/>
    <property type="evidence" value="ECO:0007669"/>
    <property type="project" value="InterPro"/>
</dbReference>
<dbReference type="GO" id="GO:0003777">
    <property type="term" value="F:microtubule motor activity"/>
    <property type="evidence" value="ECO:0007669"/>
    <property type="project" value="InterPro"/>
</dbReference>
<sequence length="88" mass="9882">MLQEVYIIMFLDTVFRTLHSKYPGGDSKTLMIVQVAPVEKNVAETVASLVFAQRVRAIELGQATRRVDSVDNSPSEVCNKRYVIEVIP</sequence>
<reference evidence="5" key="1">
    <citation type="journal article" date="2023" name="Mol. Biol. Evol.">
        <title>Third-Generation Sequencing Reveals the Adaptive Role of the Epigenome in Three Deep-Sea Polychaetes.</title>
        <authorList>
            <person name="Perez M."/>
            <person name="Aroh O."/>
            <person name="Sun Y."/>
            <person name="Lan Y."/>
            <person name="Juniper S.K."/>
            <person name="Young C.R."/>
            <person name="Angers B."/>
            <person name="Qian P.Y."/>
        </authorList>
    </citation>
    <scope>NUCLEOTIDE SEQUENCE</scope>
    <source>
        <strain evidence="5">P08H-3</strain>
    </source>
</reference>
<dbReference type="GO" id="GO:0015630">
    <property type="term" value="C:microtubule cytoskeleton"/>
    <property type="evidence" value="ECO:0007669"/>
    <property type="project" value="TreeGrafter"/>
</dbReference>
<evidence type="ECO:0000259" key="4">
    <source>
        <dbReference type="PROSITE" id="PS50067"/>
    </source>
</evidence>
<dbReference type="SUPFAM" id="SSF52540">
    <property type="entry name" value="P-loop containing nucleoside triphosphate hydrolases"/>
    <property type="match status" value="1"/>
</dbReference>
<evidence type="ECO:0000256" key="1">
    <source>
        <dbReference type="ARBA" id="ARBA00004245"/>
    </source>
</evidence>
<evidence type="ECO:0000313" key="5">
    <source>
        <dbReference type="EMBL" id="KAK2149707.1"/>
    </source>
</evidence>
<dbReference type="PANTHER" id="PTHR47972">
    <property type="entry name" value="KINESIN-LIKE PROTEIN KLP-3"/>
    <property type="match status" value="1"/>
</dbReference>
<dbReference type="Pfam" id="PF00225">
    <property type="entry name" value="Kinesin"/>
    <property type="match status" value="1"/>
</dbReference>
<keyword evidence="6" id="KW-1185">Reference proteome</keyword>
<comment type="similarity">
    <text evidence="3">Belongs to the TRAFAC class myosin-kinesin ATPase superfamily. Kinesin family.</text>
</comment>
<evidence type="ECO:0000256" key="3">
    <source>
        <dbReference type="PROSITE-ProRule" id="PRU00283"/>
    </source>
</evidence>
<dbReference type="PROSITE" id="PS50067">
    <property type="entry name" value="KINESIN_MOTOR_2"/>
    <property type="match status" value="1"/>
</dbReference>
<comment type="caution">
    <text evidence="3">Lacks conserved residue(s) required for the propagation of feature annotation.</text>
</comment>
<feature type="domain" description="Kinesin motor" evidence="4">
    <location>
        <begin position="1"/>
        <end position="58"/>
    </location>
</feature>
<dbReference type="InterPro" id="IPR027640">
    <property type="entry name" value="Kinesin-like_fam"/>
</dbReference>
<dbReference type="GO" id="GO:0008017">
    <property type="term" value="F:microtubule binding"/>
    <property type="evidence" value="ECO:0007669"/>
    <property type="project" value="InterPro"/>
</dbReference>
<dbReference type="PANTHER" id="PTHR47972:SF28">
    <property type="entry name" value="KINESIN-LIKE PROTEIN KLP-3"/>
    <property type="match status" value="1"/>
</dbReference>
<dbReference type="GO" id="GO:0007018">
    <property type="term" value="P:microtubule-based movement"/>
    <property type="evidence" value="ECO:0007669"/>
    <property type="project" value="InterPro"/>
</dbReference>
<dbReference type="Gene3D" id="1.20.58.1980">
    <property type="match status" value="1"/>
</dbReference>
<name>A0AAD9MXQ8_9ANNE</name>
<accession>A0AAD9MXQ8</accession>
<proteinExistence type="inferred from homology"/>
<gene>
    <name evidence="5" type="ORF">LSH36_441g02037</name>
</gene>
<comment type="subcellular location">
    <subcellularLocation>
        <location evidence="1">Cytoplasm</location>
        <location evidence="1">Cytoskeleton</location>
    </subcellularLocation>
</comment>
<evidence type="ECO:0000313" key="6">
    <source>
        <dbReference type="Proteomes" id="UP001208570"/>
    </source>
</evidence>
<comment type="caution">
    <text evidence="5">The sequence shown here is derived from an EMBL/GenBank/DDBJ whole genome shotgun (WGS) entry which is preliminary data.</text>
</comment>
<dbReference type="InterPro" id="IPR027417">
    <property type="entry name" value="P-loop_NTPase"/>
</dbReference>
<organism evidence="5 6">
    <name type="scientific">Paralvinella palmiformis</name>
    <dbReference type="NCBI Taxonomy" id="53620"/>
    <lineage>
        <taxon>Eukaryota</taxon>
        <taxon>Metazoa</taxon>
        <taxon>Spiralia</taxon>
        <taxon>Lophotrochozoa</taxon>
        <taxon>Annelida</taxon>
        <taxon>Polychaeta</taxon>
        <taxon>Sedentaria</taxon>
        <taxon>Canalipalpata</taxon>
        <taxon>Terebellida</taxon>
        <taxon>Terebelliformia</taxon>
        <taxon>Alvinellidae</taxon>
        <taxon>Paralvinella</taxon>
    </lineage>
</organism>
<protein>
    <recommendedName>
        <fullName evidence="4">Kinesin motor domain-containing protein</fullName>
    </recommendedName>
</protein>
<dbReference type="EMBL" id="JAODUP010000441">
    <property type="protein sequence ID" value="KAK2149707.1"/>
    <property type="molecule type" value="Genomic_DNA"/>
</dbReference>
<keyword evidence="2" id="KW-0206">Cytoskeleton</keyword>
<evidence type="ECO:0000256" key="2">
    <source>
        <dbReference type="ARBA" id="ARBA00023212"/>
    </source>
</evidence>
<dbReference type="Proteomes" id="UP001208570">
    <property type="component" value="Unassembled WGS sequence"/>
</dbReference>
<dbReference type="InterPro" id="IPR001752">
    <property type="entry name" value="Kinesin_motor_dom"/>
</dbReference>
<keyword evidence="2" id="KW-0963">Cytoplasm</keyword>
<dbReference type="AlphaFoldDB" id="A0AAD9MXQ8"/>